<feature type="chain" id="PRO_5044081757" evidence="1">
    <location>
        <begin position="23"/>
        <end position="282"/>
    </location>
</feature>
<dbReference type="EMBL" id="ML734564">
    <property type="protein sequence ID" value="KAB8250646.1"/>
    <property type="molecule type" value="Genomic_DNA"/>
</dbReference>
<accession>A0A3M7JN22</accession>
<name>A0A3M7JN22_ASPFL</name>
<protein>
    <submittedName>
        <fullName evidence="2">Uncharacterized protein</fullName>
    </submittedName>
</protein>
<dbReference type="Proteomes" id="UP000275480">
    <property type="component" value="Unassembled WGS sequence"/>
</dbReference>
<evidence type="ECO:0000313" key="4">
    <source>
        <dbReference type="Proteomes" id="UP000275480"/>
    </source>
</evidence>
<keyword evidence="1" id="KW-0732">Signal</keyword>
<evidence type="ECO:0000313" key="2">
    <source>
        <dbReference type="EMBL" id="KAB8250646.1"/>
    </source>
</evidence>
<evidence type="ECO:0000256" key="1">
    <source>
        <dbReference type="SAM" id="SignalP"/>
    </source>
</evidence>
<feature type="signal peptide" evidence="1">
    <location>
        <begin position="1"/>
        <end position="22"/>
    </location>
</feature>
<evidence type="ECO:0000313" key="3">
    <source>
        <dbReference type="EMBL" id="RMZ38512.1"/>
    </source>
</evidence>
<reference evidence="2" key="2">
    <citation type="submission" date="2019-04" db="EMBL/GenBank/DDBJ databases">
        <title>Friends and foes A comparative genomics study of 23 Aspergillus species from section Flavi.</title>
        <authorList>
            <consortium name="DOE Joint Genome Institute"/>
            <person name="Kjaerbolling I."/>
            <person name="Vesth T."/>
            <person name="Frisvad J.C."/>
            <person name="Nybo J.L."/>
            <person name="Theobald S."/>
            <person name="Kildgaard S."/>
            <person name="Isbrandt T."/>
            <person name="Kuo A."/>
            <person name="Sato A."/>
            <person name="Lyhne E.K."/>
            <person name="Kogle M.E."/>
            <person name="Wiebenga A."/>
            <person name="Kun R.S."/>
            <person name="Lubbers R.J."/>
            <person name="Makela M.R."/>
            <person name="Barry K."/>
            <person name="Chovatia M."/>
            <person name="Clum A."/>
            <person name="Daum C."/>
            <person name="Haridas S."/>
            <person name="He G."/>
            <person name="LaButti K."/>
            <person name="Lipzen A."/>
            <person name="Mondo S."/>
            <person name="Riley R."/>
            <person name="Salamov A."/>
            <person name="Simmons B.A."/>
            <person name="Magnuson J.K."/>
            <person name="Henrissat B."/>
            <person name="Mortensen U.H."/>
            <person name="Larsen T.O."/>
            <person name="Devries R.P."/>
            <person name="Grigoriev I.V."/>
            <person name="Machida M."/>
            <person name="Baker S.E."/>
            <person name="Andersen M.R."/>
        </authorList>
    </citation>
    <scope>NUCLEOTIDE SEQUENCE [LARGE SCALE GENOMIC DNA]</scope>
    <source>
        <strain evidence="2">CBS 121.62</strain>
    </source>
</reference>
<dbReference type="AlphaFoldDB" id="A0A3M7JN22"/>
<dbReference type="VEuPathDB" id="FungiDB:AFLA_011326"/>
<organism evidence="2">
    <name type="scientific">Aspergillus flavus</name>
    <dbReference type="NCBI Taxonomy" id="5059"/>
    <lineage>
        <taxon>Eukaryota</taxon>
        <taxon>Fungi</taxon>
        <taxon>Dikarya</taxon>
        <taxon>Ascomycota</taxon>
        <taxon>Pezizomycotina</taxon>
        <taxon>Eurotiomycetes</taxon>
        <taxon>Eurotiomycetidae</taxon>
        <taxon>Eurotiales</taxon>
        <taxon>Aspergillaceae</taxon>
        <taxon>Aspergillus</taxon>
        <taxon>Aspergillus subgen. Circumdati</taxon>
    </lineage>
</organism>
<gene>
    <name evidence="2" type="ORF">BDV35DRAFT_389064</name>
    <name evidence="3" type="ORF">CA14_007569</name>
</gene>
<dbReference type="VEuPathDB" id="FungiDB:F9C07_2061836"/>
<proteinExistence type="predicted"/>
<sequence length="282" mass="30223">MRLPTHAILSIIAIWIFRLALCMPPTSGTLAKNSSQGPQNSDWIPASIISHDFTSAERRDYDARSLLDRHNVHDAVTLTALGGCLQSSVPDWPKKRPSHDQFWKCVQSATGGVVKYDQPTSISPSPLVADGNIGSGICSVPGKLLPSLLTGRDMKDLAGSICDTMVTVGHGIVTKDAGAIASAITVQGGHRKGLSIAHKHRNLQIIGTVANVAGINVKSELVDLCVHAIKYQAETCLSVLKYGIIRHPVDHVVKPSTTTWRNGKGAIQAIFDIGFAMPDTFH</sequence>
<reference evidence="3 4" key="1">
    <citation type="submission" date="2018-07" db="EMBL/GenBank/DDBJ databases">
        <title>Identification of spontaneous genetic mutation associated with occurrence of a yellow conidial color mutant of Aspergillus flavus.</title>
        <authorList>
            <person name="Chang P.-K."/>
            <person name="Mack B.M."/>
            <person name="Scharfenstein L."/>
            <person name="Gilbert M.K."/>
        </authorList>
    </citation>
    <scope>NUCLEOTIDE SEQUENCE [LARGE SCALE GENOMIC DNA]</scope>
    <source>
        <strain evidence="3 4">CA14</strain>
    </source>
</reference>
<dbReference type="Proteomes" id="UP000325434">
    <property type="component" value="Unassembled WGS sequence"/>
</dbReference>
<dbReference type="EMBL" id="QQZZ01000160">
    <property type="protein sequence ID" value="RMZ38512.1"/>
    <property type="molecule type" value="Genomic_DNA"/>
</dbReference>